<protein>
    <recommendedName>
        <fullName evidence="1">Carbohydrate kinase FGGY C-terminal domain-containing protein</fullName>
    </recommendedName>
</protein>
<dbReference type="Proteomes" id="UP000266340">
    <property type="component" value="Unassembled WGS sequence"/>
</dbReference>
<gene>
    <name evidence="2" type="ORF">D3H35_01790</name>
</gene>
<feature type="domain" description="Carbohydrate kinase FGGY C-terminal" evidence="1">
    <location>
        <begin position="15"/>
        <end position="69"/>
    </location>
</feature>
<comment type="caution">
    <text evidence="2">The sequence shown here is derived from an EMBL/GenBank/DDBJ whole genome shotgun (WGS) entry which is preliminary data.</text>
</comment>
<dbReference type="Gene3D" id="3.30.420.40">
    <property type="match status" value="1"/>
</dbReference>
<sequence>MLRFLILRVGRNRNIRESMEVFEAEGHAIRTVHLGGGGKRNAVWRRMIGDVFGKDIALLANRDASAVGAKRRKNVRTAALSLERHSVYGRIHSRYRKAYRALNEFYQEEREDAG</sequence>
<dbReference type="InterPro" id="IPR043129">
    <property type="entry name" value="ATPase_NBD"/>
</dbReference>
<dbReference type="AlphaFoldDB" id="A0A398CPE8"/>
<accession>A0A398CPE8</accession>
<dbReference type="Pfam" id="PF02782">
    <property type="entry name" value="FGGY_C"/>
    <property type="match status" value="1"/>
</dbReference>
<dbReference type="EMBL" id="QXJM01000014">
    <property type="protein sequence ID" value="RIE05276.1"/>
    <property type="molecule type" value="Genomic_DNA"/>
</dbReference>
<evidence type="ECO:0000259" key="1">
    <source>
        <dbReference type="Pfam" id="PF02782"/>
    </source>
</evidence>
<dbReference type="GO" id="GO:0016301">
    <property type="term" value="F:kinase activity"/>
    <property type="evidence" value="ECO:0007669"/>
    <property type="project" value="InterPro"/>
</dbReference>
<keyword evidence="3" id="KW-1185">Reference proteome</keyword>
<proteinExistence type="predicted"/>
<evidence type="ECO:0000313" key="2">
    <source>
        <dbReference type="EMBL" id="RIE05276.1"/>
    </source>
</evidence>
<dbReference type="SUPFAM" id="SSF53067">
    <property type="entry name" value="Actin-like ATPase domain"/>
    <property type="match status" value="1"/>
</dbReference>
<reference evidence="2 3" key="1">
    <citation type="submission" date="2018-09" db="EMBL/GenBank/DDBJ databases">
        <title>Cohnella cavernae sp. nov., isolated from a karst cave.</title>
        <authorList>
            <person name="Zhu H."/>
        </authorList>
    </citation>
    <scope>NUCLEOTIDE SEQUENCE [LARGE SCALE GENOMIC DNA]</scope>
    <source>
        <strain evidence="2 3">K2E09-144</strain>
    </source>
</reference>
<name>A0A398CPE8_9BACL</name>
<dbReference type="GO" id="GO:0005975">
    <property type="term" value="P:carbohydrate metabolic process"/>
    <property type="evidence" value="ECO:0007669"/>
    <property type="project" value="InterPro"/>
</dbReference>
<organism evidence="2 3">
    <name type="scientific">Cohnella faecalis</name>
    <dbReference type="NCBI Taxonomy" id="2315694"/>
    <lineage>
        <taxon>Bacteria</taxon>
        <taxon>Bacillati</taxon>
        <taxon>Bacillota</taxon>
        <taxon>Bacilli</taxon>
        <taxon>Bacillales</taxon>
        <taxon>Paenibacillaceae</taxon>
        <taxon>Cohnella</taxon>
    </lineage>
</organism>
<evidence type="ECO:0000313" key="3">
    <source>
        <dbReference type="Proteomes" id="UP000266340"/>
    </source>
</evidence>
<dbReference type="InterPro" id="IPR018485">
    <property type="entry name" value="FGGY_C"/>
</dbReference>